<dbReference type="EMBL" id="CH473957">
    <property type="protein sequence ID" value="EDL91129.1"/>
    <property type="molecule type" value="Genomic_DNA"/>
</dbReference>
<dbReference type="InterPro" id="IPR036322">
    <property type="entry name" value="WD40_repeat_dom_sf"/>
</dbReference>
<dbReference type="PROSITE" id="PS50294">
    <property type="entry name" value="WD_REPEATS_REGION"/>
    <property type="match status" value="1"/>
</dbReference>
<keyword evidence="1" id="KW-0853">WD repeat</keyword>
<accession>A6IAL1</accession>
<evidence type="ECO:0000313" key="3">
    <source>
        <dbReference type="EMBL" id="EDL91129.1"/>
    </source>
</evidence>
<dbReference type="PROSITE" id="PS50082">
    <property type="entry name" value="WD_REPEATS_2"/>
    <property type="match status" value="1"/>
</dbReference>
<dbReference type="Pfam" id="PF21031">
    <property type="entry name" value="WDR54"/>
    <property type="match status" value="1"/>
</dbReference>
<evidence type="ECO:0000259" key="2">
    <source>
        <dbReference type="Pfam" id="PF21031"/>
    </source>
</evidence>
<feature type="repeat" description="WD" evidence="1">
    <location>
        <begin position="65"/>
        <end position="106"/>
    </location>
</feature>
<dbReference type="AlphaFoldDB" id="A6IAL1"/>
<reference evidence="4" key="1">
    <citation type="submission" date="2005-09" db="EMBL/GenBank/DDBJ databases">
        <authorList>
            <person name="Mural R.J."/>
            <person name="Li P.W."/>
            <person name="Adams M.D."/>
            <person name="Amanatides P.G."/>
            <person name="Baden-Tillson H."/>
            <person name="Barnstead M."/>
            <person name="Chin S.H."/>
            <person name="Dew I."/>
            <person name="Evans C.A."/>
            <person name="Ferriera S."/>
            <person name="Flanigan M."/>
            <person name="Fosler C."/>
            <person name="Glodek A."/>
            <person name="Gu Z."/>
            <person name="Holt R.A."/>
            <person name="Jennings D."/>
            <person name="Kraft C.L."/>
            <person name="Lu F."/>
            <person name="Nguyen T."/>
            <person name="Nusskern D.R."/>
            <person name="Pfannkoch C.M."/>
            <person name="Sitter C."/>
            <person name="Sutton G.G."/>
            <person name="Venter J.C."/>
            <person name="Wang Z."/>
            <person name="Woodage T."/>
            <person name="Zheng X.H."/>
            <person name="Zhong F."/>
        </authorList>
    </citation>
    <scope>NUCLEOTIDE SEQUENCE [LARGE SCALE GENOMIC DNA]</scope>
    <source>
        <strain>BN</strain>
        <strain evidence="4">Sprague-Dawley</strain>
    </source>
</reference>
<dbReference type="Proteomes" id="UP000234681">
    <property type="component" value="Chromosome 4"/>
</dbReference>
<protein>
    <submittedName>
        <fullName evidence="3">Similar to D3Mm3e (Predicted), isoform CRA_b</fullName>
    </submittedName>
</protein>
<evidence type="ECO:0000256" key="1">
    <source>
        <dbReference type="PROSITE-ProRule" id="PRU00221"/>
    </source>
</evidence>
<dbReference type="SUPFAM" id="SSF50978">
    <property type="entry name" value="WD40 repeat-like"/>
    <property type="match status" value="1"/>
</dbReference>
<dbReference type="InterPro" id="IPR015943">
    <property type="entry name" value="WD40/YVTN_repeat-like_dom_sf"/>
</dbReference>
<dbReference type="InterPro" id="IPR049546">
    <property type="entry name" value="WDR54_beta_prop"/>
</dbReference>
<name>A6IAL1_RAT</name>
<dbReference type="FunFam" id="2.130.10.10:FF:000412">
    <property type="entry name" value="WD repeat domain 54"/>
    <property type="match status" value="1"/>
</dbReference>
<proteinExistence type="predicted"/>
<dbReference type="Gene3D" id="2.130.10.10">
    <property type="entry name" value="YVTN repeat-like/Quinoprotein amine dehydrogenase"/>
    <property type="match status" value="1"/>
</dbReference>
<feature type="domain" description="WD repeat-containing protein 54 beta-propeller" evidence="2">
    <location>
        <begin position="1"/>
        <end position="151"/>
    </location>
</feature>
<evidence type="ECO:0000313" key="4">
    <source>
        <dbReference type="Proteomes" id="UP000234681"/>
    </source>
</evidence>
<dbReference type="InterPro" id="IPR001680">
    <property type="entry name" value="WD40_rpt"/>
</dbReference>
<organism evidence="3 4">
    <name type="scientific">Rattus norvegicus</name>
    <name type="common">Rat</name>
    <dbReference type="NCBI Taxonomy" id="10116"/>
    <lineage>
        <taxon>Eukaryota</taxon>
        <taxon>Metazoa</taxon>
        <taxon>Chordata</taxon>
        <taxon>Craniata</taxon>
        <taxon>Vertebrata</taxon>
        <taxon>Euteleostomi</taxon>
        <taxon>Mammalia</taxon>
        <taxon>Eutheria</taxon>
        <taxon>Euarchontoglires</taxon>
        <taxon>Glires</taxon>
        <taxon>Rodentia</taxon>
        <taxon>Myomorpha</taxon>
        <taxon>Muroidea</taxon>
        <taxon>Muridae</taxon>
        <taxon>Murinae</taxon>
        <taxon>Rattus</taxon>
    </lineage>
</organism>
<dbReference type="SMART" id="SM00320">
    <property type="entry name" value="WD40"/>
    <property type="match status" value="2"/>
</dbReference>
<sequence length="151" mass="15979">MVTADDSGVLCVWRSGPEFTLLTRIAGFGVPCPSVQLWQGIVAAGYGNGQVRLYDAGTGALHIQISAHARTISALDLAPEVGKLLSAAEDTFVHIWKLNRNPESGSIEVEHCHGECISDTQVCGARFCDPGGSSFAVTGYDLAEILRFGSV</sequence>
<gene>
    <name evidence="3" type="primary">RGD1561494_predicted</name>
    <name evidence="3" type="ORF">rCG_56366</name>
</gene>